<sequence length="162" mass="17144">MGRLVLALWATLMSADLAGVPTIPGQGAETATGATSAPSAHSSALLPTTQNLSCFQCFKVNSWSLCKPAVCPATAQVCVSNEVLILRRSKVRILISKRCAVSCPNSNNEFKWSSGPGLRGSVIRRCCSGPLCNMAPAALETLWALSRQLLLQVGLGIFWALL</sequence>
<keyword evidence="7" id="KW-0325">Glycoprotein</keyword>
<dbReference type="Gene3D" id="2.10.60.10">
    <property type="entry name" value="CD59"/>
    <property type="match status" value="1"/>
</dbReference>
<dbReference type="AlphaFoldDB" id="A0AA41T421"/>
<comment type="subcellular location">
    <subcellularLocation>
        <location evidence="1">Cell membrane</location>
        <topology evidence="1">Lipid-anchor</topology>
        <topology evidence="1">GPI-anchor</topology>
    </subcellularLocation>
</comment>
<keyword evidence="2" id="KW-1003">Cell membrane</keyword>
<dbReference type="InterPro" id="IPR016054">
    <property type="entry name" value="LY6_UPA_recep-like"/>
</dbReference>
<name>A0AA41T421_SCICA</name>
<feature type="signal peptide" evidence="9">
    <location>
        <begin position="1"/>
        <end position="19"/>
    </location>
</feature>
<feature type="chain" id="PRO_5041364178" evidence="9">
    <location>
        <begin position="20"/>
        <end position="162"/>
    </location>
</feature>
<evidence type="ECO:0000256" key="3">
    <source>
        <dbReference type="ARBA" id="ARBA00022622"/>
    </source>
</evidence>
<evidence type="ECO:0000313" key="11">
    <source>
        <dbReference type="EMBL" id="MBZ3883876.1"/>
    </source>
</evidence>
<dbReference type="Proteomes" id="UP001166674">
    <property type="component" value="Unassembled WGS sequence"/>
</dbReference>
<keyword evidence="5" id="KW-0472">Membrane</keyword>
<evidence type="ECO:0000256" key="6">
    <source>
        <dbReference type="ARBA" id="ARBA00023157"/>
    </source>
</evidence>
<evidence type="ECO:0000256" key="5">
    <source>
        <dbReference type="ARBA" id="ARBA00023136"/>
    </source>
</evidence>
<keyword evidence="6" id="KW-1015">Disulfide bond</keyword>
<dbReference type="SUPFAM" id="SSF57302">
    <property type="entry name" value="Snake toxin-like"/>
    <property type="match status" value="1"/>
</dbReference>
<organism evidence="11 12">
    <name type="scientific">Sciurus carolinensis</name>
    <name type="common">Eastern gray squirrel</name>
    <dbReference type="NCBI Taxonomy" id="30640"/>
    <lineage>
        <taxon>Eukaryota</taxon>
        <taxon>Metazoa</taxon>
        <taxon>Chordata</taxon>
        <taxon>Craniata</taxon>
        <taxon>Vertebrata</taxon>
        <taxon>Euteleostomi</taxon>
        <taxon>Mammalia</taxon>
        <taxon>Eutheria</taxon>
        <taxon>Euarchontoglires</taxon>
        <taxon>Glires</taxon>
        <taxon>Rodentia</taxon>
        <taxon>Sciuromorpha</taxon>
        <taxon>Sciuridae</taxon>
        <taxon>Sciurinae</taxon>
        <taxon>Sciurini</taxon>
        <taxon>Sciurus</taxon>
    </lineage>
</organism>
<dbReference type="EMBL" id="JAATJV010390151">
    <property type="protein sequence ID" value="MBZ3883876.1"/>
    <property type="molecule type" value="Genomic_DNA"/>
</dbReference>
<comment type="caution">
    <text evidence="11">The sequence shown here is derived from an EMBL/GenBank/DDBJ whole genome shotgun (WGS) entry which is preliminary data.</text>
</comment>
<proteinExistence type="predicted"/>
<dbReference type="SMART" id="SM00134">
    <property type="entry name" value="LU"/>
    <property type="match status" value="1"/>
</dbReference>
<gene>
    <name evidence="11" type="ORF">SUZIE_175130</name>
</gene>
<evidence type="ECO:0000256" key="8">
    <source>
        <dbReference type="ARBA" id="ARBA00023288"/>
    </source>
</evidence>
<evidence type="ECO:0000256" key="4">
    <source>
        <dbReference type="ARBA" id="ARBA00022729"/>
    </source>
</evidence>
<protein>
    <submittedName>
        <fullName evidence="11">Lymphocyte antigen 6F</fullName>
    </submittedName>
</protein>
<evidence type="ECO:0000256" key="9">
    <source>
        <dbReference type="SAM" id="SignalP"/>
    </source>
</evidence>
<dbReference type="PANTHER" id="PTHR32217">
    <property type="entry name" value="LYMPHOCYTE ANTIGEN 6H"/>
    <property type="match status" value="1"/>
</dbReference>
<keyword evidence="12" id="KW-1185">Reference proteome</keyword>
<dbReference type="InterPro" id="IPR051445">
    <property type="entry name" value="LY6H/LY6L_nAChR_modulators"/>
</dbReference>
<accession>A0AA41T421</accession>
<evidence type="ECO:0000313" key="12">
    <source>
        <dbReference type="Proteomes" id="UP001166674"/>
    </source>
</evidence>
<dbReference type="GO" id="GO:0098552">
    <property type="term" value="C:side of membrane"/>
    <property type="evidence" value="ECO:0007669"/>
    <property type="project" value="UniProtKB-KW"/>
</dbReference>
<evidence type="ECO:0000256" key="1">
    <source>
        <dbReference type="ARBA" id="ARBA00004609"/>
    </source>
</evidence>
<dbReference type="PANTHER" id="PTHR32217:SF2">
    <property type="entry name" value="LYMPHOCYTE ANTIGEN 6L"/>
    <property type="match status" value="1"/>
</dbReference>
<evidence type="ECO:0000256" key="7">
    <source>
        <dbReference type="ARBA" id="ARBA00023180"/>
    </source>
</evidence>
<keyword evidence="4 9" id="KW-0732">Signal</keyword>
<evidence type="ECO:0000256" key="2">
    <source>
        <dbReference type="ARBA" id="ARBA00022475"/>
    </source>
</evidence>
<keyword evidence="3" id="KW-0336">GPI-anchor</keyword>
<dbReference type="InterPro" id="IPR045860">
    <property type="entry name" value="Snake_toxin-like_sf"/>
</dbReference>
<feature type="domain" description="UPAR/Ly6" evidence="10">
    <location>
        <begin position="52"/>
        <end position="146"/>
    </location>
</feature>
<dbReference type="CDD" id="cd23551">
    <property type="entry name" value="TFP_LU_ECD_Ly6L"/>
    <property type="match status" value="1"/>
</dbReference>
<evidence type="ECO:0000259" key="10">
    <source>
        <dbReference type="SMART" id="SM00134"/>
    </source>
</evidence>
<keyword evidence="8" id="KW-0449">Lipoprotein</keyword>
<reference evidence="11" key="1">
    <citation type="submission" date="2020-03" db="EMBL/GenBank/DDBJ databases">
        <title>Studies in the Genomics of Life Span.</title>
        <authorList>
            <person name="Glass D."/>
        </authorList>
    </citation>
    <scope>NUCLEOTIDE SEQUENCE</scope>
    <source>
        <strain evidence="11">SUZIE</strain>
        <tissue evidence="11">Muscle</tissue>
    </source>
</reference>
<dbReference type="GO" id="GO:0005886">
    <property type="term" value="C:plasma membrane"/>
    <property type="evidence" value="ECO:0007669"/>
    <property type="project" value="UniProtKB-SubCell"/>
</dbReference>
<dbReference type="Pfam" id="PF00021">
    <property type="entry name" value="UPAR_LY6"/>
    <property type="match status" value="1"/>
</dbReference>